<keyword evidence="1" id="KW-0175">Coiled coil</keyword>
<sequence length="516" mass="57276">MSYQAPGMLGGDGPVDDRIARTEVLARAFADAAGEFFERRKRYEDAIDEAEDRKNRMKVIGIGGVGIGIFLLLFGVIGGNTPSLPLIGIGLLVAAGSGGYAYTQYQDAVERIEENRQNIRRNEPDGEVSFVSQVTVPFYLVPYQERFMIFDGLNQAPRTRLELANIDGDALTAEGERLEELVEDYEDSLGGSSVVSPEAATAFAPDVDEHGQLERPLLDQIDRMTDIASDVSHDVVDVNVHANDAQSRSIGTLAEQEHFQQGSDLPVVTTQRTAGESEAEVNEIRGVEQEAVSGDLLSQAQDQRTFVNETATSFAERLQSNEGTVDDHYDDYSEAVEESVHRHVCAECLAERVEDLDGRLDLVSEILSSETGSLGAALSDRDLNKGYDGQFTESIRNDIQHEIPELSESLKWAYNTLPDLGPDGGHCEIHGDVDTARVTDGGAVFGETWRSLYYAFREPIMESADDLERDAEEVRQNKEQKMIDMTQYEQIKERAERQYNQVRSDYEAAKTVERRL</sequence>
<dbReference type="RefSeq" id="WP_379703217.1">
    <property type="nucleotide sequence ID" value="NZ_JBHTAT010000001.1"/>
</dbReference>
<reference evidence="3 4" key="1">
    <citation type="journal article" date="2019" name="Int. J. Syst. Evol. Microbiol.">
        <title>The Global Catalogue of Microorganisms (GCM) 10K type strain sequencing project: providing services to taxonomists for standard genome sequencing and annotation.</title>
        <authorList>
            <consortium name="The Broad Institute Genomics Platform"/>
            <consortium name="The Broad Institute Genome Sequencing Center for Infectious Disease"/>
            <person name="Wu L."/>
            <person name="Ma J."/>
        </authorList>
    </citation>
    <scope>NUCLEOTIDE SEQUENCE [LARGE SCALE GENOMIC DNA]</scope>
    <source>
        <strain evidence="3 4">GX21</strain>
    </source>
</reference>
<keyword evidence="4" id="KW-1185">Reference proteome</keyword>
<evidence type="ECO:0000313" key="3">
    <source>
        <dbReference type="EMBL" id="MFC7255010.1"/>
    </source>
</evidence>
<evidence type="ECO:0000256" key="2">
    <source>
        <dbReference type="SAM" id="Phobius"/>
    </source>
</evidence>
<proteinExistence type="predicted"/>
<keyword evidence="2" id="KW-0472">Membrane</keyword>
<dbReference type="AlphaFoldDB" id="A0ABD5ZWG0"/>
<organism evidence="3 4">
    <name type="scientific">Haloplanus litoreus</name>
    <dbReference type="NCBI Taxonomy" id="767515"/>
    <lineage>
        <taxon>Archaea</taxon>
        <taxon>Methanobacteriati</taxon>
        <taxon>Methanobacteriota</taxon>
        <taxon>Stenosarchaea group</taxon>
        <taxon>Halobacteria</taxon>
        <taxon>Halobacteriales</taxon>
        <taxon>Haloferacaceae</taxon>
        <taxon>Haloplanus</taxon>
    </lineage>
</organism>
<dbReference type="EMBL" id="JBHTAT010000001">
    <property type="protein sequence ID" value="MFC7255010.1"/>
    <property type="molecule type" value="Genomic_DNA"/>
</dbReference>
<feature type="coiled-coil region" evidence="1">
    <location>
        <begin position="461"/>
        <end position="512"/>
    </location>
</feature>
<keyword evidence="2" id="KW-1133">Transmembrane helix</keyword>
<feature type="coiled-coil region" evidence="1">
    <location>
        <begin position="33"/>
        <end position="60"/>
    </location>
</feature>
<evidence type="ECO:0000256" key="1">
    <source>
        <dbReference type="SAM" id="Coils"/>
    </source>
</evidence>
<accession>A0ABD5ZWG0</accession>
<gene>
    <name evidence="3" type="ORF">ACFQKE_06840</name>
</gene>
<protein>
    <submittedName>
        <fullName evidence="3">Uncharacterized protein</fullName>
    </submittedName>
</protein>
<comment type="caution">
    <text evidence="3">The sequence shown here is derived from an EMBL/GenBank/DDBJ whole genome shotgun (WGS) entry which is preliminary data.</text>
</comment>
<dbReference type="Proteomes" id="UP001596434">
    <property type="component" value="Unassembled WGS sequence"/>
</dbReference>
<evidence type="ECO:0000313" key="4">
    <source>
        <dbReference type="Proteomes" id="UP001596434"/>
    </source>
</evidence>
<keyword evidence="2" id="KW-0812">Transmembrane</keyword>
<feature type="transmembrane region" description="Helical" evidence="2">
    <location>
        <begin position="59"/>
        <end position="77"/>
    </location>
</feature>
<dbReference type="GeneID" id="96953351"/>
<name>A0ABD5ZWG0_9EURY</name>